<feature type="coiled-coil region" evidence="1">
    <location>
        <begin position="7"/>
        <end position="56"/>
    </location>
</feature>
<accession>A0A644YBB4</accession>
<name>A0A644YBB4_9ZZZZ</name>
<dbReference type="AlphaFoldDB" id="A0A644YBB4"/>
<protein>
    <recommendedName>
        <fullName evidence="3">V-type ATP synthase subunit H</fullName>
    </recommendedName>
</protein>
<comment type="caution">
    <text evidence="2">The sequence shown here is derived from an EMBL/GenBank/DDBJ whole genome shotgun (WGS) entry which is preliminary data.</text>
</comment>
<organism evidence="2">
    <name type="scientific">bioreactor metagenome</name>
    <dbReference type="NCBI Taxonomy" id="1076179"/>
    <lineage>
        <taxon>unclassified sequences</taxon>
        <taxon>metagenomes</taxon>
        <taxon>ecological metagenomes</taxon>
    </lineage>
</organism>
<gene>
    <name evidence="2" type="ORF">SDC9_71961</name>
</gene>
<evidence type="ECO:0000256" key="1">
    <source>
        <dbReference type="SAM" id="Coils"/>
    </source>
</evidence>
<evidence type="ECO:0008006" key="3">
    <source>
        <dbReference type="Google" id="ProtNLM"/>
    </source>
</evidence>
<keyword evidence="1" id="KW-0175">Coiled coil</keyword>
<dbReference type="Gene3D" id="1.20.5.2950">
    <property type="match status" value="1"/>
</dbReference>
<dbReference type="EMBL" id="VSSQ01004505">
    <property type="protein sequence ID" value="MPM25467.1"/>
    <property type="molecule type" value="Genomic_DNA"/>
</dbReference>
<reference evidence="2" key="1">
    <citation type="submission" date="2019-08" db="EMBL/GenBank/DDBJ databases">
        <authorList>
            <person name="Kucharzyk K."/>
            <person name="Murdoch R.W."/>
            <person name="Higgins S."/>
            <person name="Loffler F."/>
        </authorList>
    </citation>
    <scope>NUCLEOTIDE SEQUENCE</scope>
</reference>
<evidence type="ECO:0000313" key="2">
    <source>
        <dbReference type="EMBL" id="MPM25467.1"/>
    </source>
</evidence>
<sequence length="111" mass="11638">MGGEHVAVELLKVVGEAEEKAAAVRREASEAAKATVEKAQREADALYEQAVAAANTKAEELLGKARTAAGEKAGRHQQEIAAGCDEIRRAAQKNMEKAIDIIVAKVVSVSG</sequence>
<proteinExistence type="predicted"/>